<evidence type="ECO:0000256" key="1">
    <source>
        <dbReference type="SAM" id="MobiDB-lite"/>
    </source>
</evidence>
<dbReference type="EMBL" id="JAUJFL010000001">
    <property type="protein sequence ID" value="KAK2613569.1"/>
    <property type="molecule type" value="Genomic_DNA"/>
</dbReference>
<sequence length="780" mass="86556">MDPSTYLSRAVDPFQLDQALQNSHLTFVDEELQRNLVAKQAHNSDLYKTQQQLQGNEKGDVLVLVSFPAFEPHHSCQKSEFDTARVILTRDQILATGSAKLEERLNSESHQRRAKRAAERAPVALPQGVTHILDLSPSVEEDDYTIALQLLSLTPGIKFWYRAAAFGASIEAVAGHDDVCRCKESYDTAYPIPTPPFSIEGSKPLDGLHVAAFLLDTETWPVDDHRDIDDFSQVRQGANVLRLFRSLANNDLQIDSAPRMWTLVGLFSMFNMTNYDLIRDHVVTWFNAGNNYLFVEVLPEETLRIASVIKAPVLAFAAFRILVNERALVIAGGHVRGEQARKNTTIFGRRSSGCLSGTEQTDFIMRMVEHAGVAMAERYRKAIDDLFDPNALGLLGVPEWNQLIMLGKVIPKTEGFTNRLLSTYNALLEKIRAIFLRAVTRCIDGVSSRELFRSPATRSRMDMCEIGLSYLVPKEQLATSQSFSTVYAGLNKYQRALCPLVWLELRDLAMIDFTGIGDAYDAAAAFSREFKNAKRNNIVFPGSYPEVFDEHDSGFYVDLFEHIIERVSNYAAKFGQRPDSEFGYNITQYLVLGLDEKEMDYFRFEDESLYEPEIPEAVLGPTGPGPSFHTGITVPSVSDSVAEGMDDLALRSDDGTSTVIGSVVVQDGISTVFGRNRVLTPSETLASERFTDEAASADFAEAEFVLPAAHQPQARAVAQYVEGSQDGTDDSLPDGGLTDDESDLSILDGDDDDEEDDMEIITHDDADAAGQRAQDGRDGR</sequence>
<comment type="caution">
    <text evidence="2">The sequence shown here is derived from an EMBL/GenBank/DDBJ whole genome shotgun (WGS) entry which is preliminary data.</text>
</comment>
<dbReference type="Proteomes" id="UP001265746">
    <property type="component" value="Unassembled WGS sequence"/>
</dbReference>
<feature type="compositionally biased region" description="Acidic residues" evidence="1">
    <location>
        <begin position="727"/>
        <end position="759"/>
    </location>
</feature>
<organism evidence="2 3">
    <name type="scientific">Phomopsis amygdali</name>
    <name type="common">Fusicoccum amygdali</name>
    <dbReference type="NCBI Taxonomy" id="1214568"/>
    <lineage>
        <taxon>Eukaryota</taxon>
        <taxon>Fungi</taxon>
        <taxon>Dikarya</taxon>
        <taxon>Ascomycota</taxon>
        <taxon>Pezizomycotina</taxon>
        <taxon>Sordariomycetes</taxon>
        <taxon>Sordariomycetidae</taxon>
        <taxon>Diaporthales</taxon>
        <taxon>Diaporthaceae</taxon>
        <taxon>Diaporthe</taxon>
    </lineage>
</organism>
<gene>
    <name evidence="2" type="ORF">N8I77_000476</name>
</gene>
<proteinExistence type="predicted"/>
<evidence type="ECO:0000313" key="2">
    <source>
        <dbReference type="EMBL" id="KAK2613569.1"/>
    </source>
</evidence>
<feature type="region of interest" description="Disordered" evidence="1">
    <location>
        <begin position="720"/>
        <end position="780"/>
    </location>
</feature>
<protein>
    <submittedName>
        <fullName evidence="2">Uncharacterized protein</fullName>
    </submittedName>
</protein>
<name>A0AAD9SPU8_PHOAM</name>
<dbReference type="AlphaFoldDB" id="A0AAD9SPU8"/>
<accession>A0AAD9SPU8</accession>
<keyword evidence="3" id="KW-1185">Reference proteome</keyword>
<evidence type="ECO:0000313" key="3">
    <source>
        <dbReference type="Proteomes" id="UP001265746"/>
    </source>
</evidence>
<reference evidence="2" key="1">
    <citation type="submission" date="2023-06" db="EMBL/GenBank/DDBJ databases">
        <authorList>
            <person name="Noh H."/>
        </authorList>
    </citation>
    <scope>NUCLEOTIDE SEQUENCE</scope>
    <source>
        <strain evidence="2">DUCC20226</strain>
    </source>
</reference>